<organism evidence="1">
    <name type="scientific">Morchella brunnea</name>
    <dbReference type="NCBI Taxonomy" id="1174671"/>
    <lineage>
        <taxon>Eukaryota</taxon>
        <taxon>Fungi</taxon>
        <taxon>Dikarya</taxon>
        <taxon>Ascomycota</taxon>
        <taxon>Pezizomycotina</taxon>
        <taxon>Pezizomycetes</taxon>
        <taxon>Pezizales</taxon>
        <taxon>Morchellaceae</taxon>
        <taxon>Morchella</taxon>
    </lineage>
</organism>
<evidence type="ECO:0000313" key="1">
    <source>
        <dbReference type="EMBL" id="UBU98476.1"/>
    </source>
</evidence>
<dbReference type="AlphaFoldDB" id="A0A8K1MHA2"/>
<gene>
    <name evidence="1" type="primary">orf118A</name>
</gene>
<keyword evidence="1" id="KW-0496">Mitochondrion</keyword>
<dbReference type="GeneID" id="68665079"/>
<accession>A0A8K1MHA2</accession>
<proteinExistence type="predicted"/>
<protein>
    <submittedName>
        <fullName evidence="1">Uncharacterized protein</fullName>
    </submittedName>
</protein>
<dbReference type="EMBL" id="MW538937">
    <property type="protein sequence ID" value="UBU98476.1"/>
    <property type="molecule type" value="Genomic_DNA"/>
</dbReference>
<name>A0A8K1MHA2_9PEZI</name>
<reference evidence="1" key="1">
    <citation type="submission" date="2021-01" db="EMBL/GenBank/DDBJ databases">
        <authorList>
            <person name="Sun H.-H."/>
            <person name="Zhang S."/>
            <person name="Zhang Y.-J."/>
        </authorList>
    </citation>
    <scope>NUCLEOTIDE SEQUENCE</scope>
    <source>
        <strain evidence="1">CMM1</strain>
    </source>
</reference>
<dbReference type="RefSeq" id="YP_010218557.1">
    <property type="nucleotide sequence ID" value="NC_058917.1"/>
</dbReference>
<geneLocation type="mitochondrion" evidence="1"/>
<sequence length="118" mass="14104">MTSILNYLDLLLAIRAHILYLRLDKVSWSSWVAPGTSTCWVLDFYYLTLRFSWFSDLLFPASDATRIRLGWTNSMSLCFAFRSLRKPKQLFVSFQFKEELAFFVSRFELLMFRGWFEI</sequence>